<dbReference type="Proteomes" id="UP000059680">
    <property type="component" value="Chromosome 5"/>
</dbReference>
<reference evidence="2" key="1">
    <citation type="journal article" date="2005" name="Nature">
        <title>The map-based sequence of the rice genome.</title>
        <authorList>
            <consortium name="International rice genome sequencing project (IRGSP)"/>
            <person name="Matsumoto T."/>
            <person name="Wu J."/>
            <person name="Kanamori H."/>
            <person name="Katayose Y."/>
            <person name="Fujisawa M."/>
            <person name="Namiki N."/>
            <person name="Mizuno H."/>
            <person name="Yamamoto K."/>
            <person name="Antonio B.A."/>
            <person name="Baba T."/>
            <person name="Sakata K."/>
            <person name="Nagamura Y."/>
            <person name="Aoki H."/>
            <person name="Arikawa K."/>
            <person name="Arita K."/>
            <person name="Bito T."/>
            <person name="Chiden Y."/>
            <person name="Fujitsuka N."/>
            <person name="Fukunaka R."/>
            <person name="Hamada M."/>
            <person name="Harada C."/>
            <person name="Hayashi A."/>
            <person name="Hijishita S."/>
            <person name="Honda M."/>
            <person name="Hosokawa S."/>
            <person name="Ichikawa Y."/>
            <person name="Idonuma A."/>
            <person name="Iijima M."/>
            <person name="Ikeda M."/>
            <person name="Ikeno M."/>
            <person name="Ito K."/>
            <person name="Ito S."/>
            <person name="Ito T."/>
            <person name="Ito Y."/>
            <person name="Ito Y."/>
            <person name="Iwabuchi A."/>
            <person name="Kamiya K."/>
            <person name="Karasawa W."/>
            <person name="Kurita K."/>
            <person name="Katagiri S."/>
            <person name="Kikuta A."/>
            <person name="Kobayashi H."/>
            <person name="Kobayashi N."/>
            <person name="Machita K."/>
            <person name="Maehara T."/>
            <person name="Masukawa M."/>
            <person name="Mizubayashi T."/>
            <person name="Mukai Y."/>
            <person name="Nagasaki H."/>
            <person name="Nagata Y."/>
            <person name="Naito S."/>
            <person name="Nakashima M."/>
            <person name="Nakama Y."/>
            <person name="Nakamichi Y."/>
            <person name="Nakamura M."/>
            <person name="Meguro A."/>
            <person name="Negishi M."/>
            <person name="Ohta I."/>
            <person name="Ohta T."/>
            <person name="Okamoto M."/>
            <person name="Ono N."/>
            <person name="Saji S."/>
            <person name="Sakaguchi M."/>
            <person name="Sakai K."/>
            <person name="Shibata M."/>
            <person name="Shimokawa T."/>
            <person name="Song J."/>
            <person name="Takazaki Y."/>
            <person name="Terasawa K."/>
            <person name="Tsugane M."/>
            <person name="Tsuji K."/>
            <person name="Ueda S."/>
            <person name="Waki K."/>
            <person name="Yamagata H."/>
            <person name="Yamamoto M."/>
            <person name="Yamamoto S."/>
            <person name="Yamane H."/>
            <person name="Yoshiki S."/>
            <person name="Yoshihara R."/>
            <person name="Yukawa K."/>
            <person name="Zhong H."/>
            <person name="Yano M."/>
            <person name="Yuan Q."/>
            <person name="Ouyang S."/>
            <person name="Liu J."/>
            <person name="Jones K.M."/>
            <person name="Gansberger K."/>
            <person name="Moffat K."/>
            <person name="Hill J."/>
            <person name="Bera J."/>
            <person name="Fadrosh D."/>
            <person name="Jin S."/>
            <person name="Johri S."/>
            <person name="Kim M."/>
            <person name="Overton L."/>
            <person name="Reardon M."/>
            <person name="Tsitrin T."/>
            <person name="Vuong H."/>
            <person name="Weaver B."/>
            <person name="Ciecko A."/>
            <person name="Tallon L."/>
            <person name="Jackson J."/>
            <person name="Pai G."/>
            <person name="Aken S.V."/>
            <person name="Utterback T."/>
            <person name="Reidmuller S."/>
            <person name="Feldblyum T."/>
            <person name="Hsiao J."/>
            <person name="Zismann V."/>
            <person name="Iobst S."/>
            <person name="de Vazeille A.R."/>
            <person name="Buell C.R."/>
            <person name="Ying K."/>
            <person name="Li Y."/>
            <person name="Lu T."/>
            <person name="Huang Y."/>
            <person name="Zhao Q."/>
            <person name="Feng Q."/>
            <person name="Zhang L."/>
            <person name="Zhu J."/>
            <person name="Weng Q."/>
            <person name="Mu J."/>
            <person name="Lu Y."/>
            <person name="Fan D."/>
            <person name="Liu Y."/>
            <person name="Guan J."/>
            <person name="Zhang Y."/>
            <person name="Yu S."/>
            <person name="Liu X."/>
            <person name="Zhang Y."/>
            <person name="Hong G."/>
            <person name="Han B."/>
            <person name="Choisne N."/>
            <person name="Demange N."/>
            <person name="Orjeda G."/>
            <person name="Samain S."/>
            <person name="Cattolico L."/>
            <person name="Pelletier E."/>
            <person name="Couloux A."/>
            <person name="Segurens B."/>
            <person name="Wincker P."/>
            <person name="D'Hont A."/>
            <person name="Scarpelli C."/>
            <person name="Weissenbach J."/>
            <person name="Salanoubat M."/>
            <person name="Quetier F."/>
            <person name="Yu Y."/>
            <person name="Kim H.R."/>
            <person name="Rambo T."/>
            <person name="Currie J."/>
            <person name="Collura K."/>
            <person name="Luo M."/>
            <person name="Yang T."/>
            <person name="Ammiraju J.S.S."/>
            <person name="Engler F."/>
            <person name="Soderlund C."/>
            <person name="Wing R.A."/>
            <person name="Palmer L.E."/>
            <person name="de la Bastide M."/>
            <person name="Spiegel L."/>
            <person name="Nascimento L."/>
            <person name="Zutavern T."/>
            <person name="O'Shaughnessy A."/>
            <person name="Dike S."/>
            <person name="Dedhia N."/>
            <person name="Preston R."/>
            <person name="Balija V."/>
            <person name="McCombie W.R."/>
            <person name="Chow T."/>
            <person name="Chen H."/>
            <person name="Chung M."/>
            <person name="Chen C."/>
            <person name="Shaw J."/>
            <person name="Wu H."/>
            <person name="Hsiao K."/>
            <person name="Chao Y."/>
            <person name="Chu M."/>
            <person name="Cheng C."/>
            <person name="Hour A."/>
            <person name="Lee P."/>
            <person name="Lin S."/>
            <person name="Lin Y."/>
            <person name="Liou J."/>
            <person name="Liu S."/>
            <person name="Hsing Y."/>
            <person name="Raghuvanshi S."/>
            <person name="Mohanty A."/>
            <person name="Bharti A.K."/>
            <person name="Gaur A."/>
            <person name="Gupta V."/>
            <person name="Kumar D."/>
            <person name="Ravi V."/>
            <person name="Vij S."/>
            <person name="Kapur A."/>
            <person name="Khurana P."/>
            <person name="Khurana P."/>
            <person name="Khurana J.P."/>
            <person name="Tyagi A.K."/>
            <person name="Gaikwad K."/>
            <person name="Singh A."/>
            <person name="Dalal V."/>
            <person name="Srivastava S."/>
            <person name="Dixit A."/>
            <person name="Pal A.K."/>
            <person name="Ghazi I.A."/>
            <person name="Yadav M."/>
            <person name="Pandit A."/>
            <person name="Bhargava A."/>
            <person name="Sureshbabu K."/>
            <person name="Batra K."/>
            <person name="Sharma T.R."/>
            <person name="Mohapatra T."/>
            <person name="Singh N.K."/>
            <person name="Messing J."/>
            <person name="Nelson A.B."/>
            <person name="Fuks G."/>
            <person name="Kavchok S."/>
            <person name="Keizer G."/>
            <person name="Linton E."/>
            <person name="Llaca V."/>
            <person name="Song R."/>
            <person name="Tanyolac B."/>
            <person name="Young S."/>
            <person name="Ho-Il K."/>
            <person name="Hahn J.H."/>
            <person name="Sangsakoo G."/>
            <person name="Vanavichit A."/>
            <person name="de Mattos Luiz.A.T."/>
            <person name="Zimmer P.D."/>
            <person name="Malone G."/>
            <person name="Dellagostin O."/>
            <person name="de Oliveira A.C."/>
            <person name="Bevan M."/>
            <person name="Bancroft I."/>
            <person name="Minx P."/>
            <person name="Cordum H."/>
            <person name="Wilson R."/>
            <person name="Cheng Z."/>
            <person name="Jin W."/>
            <person name="Jiang J."/>
            <person name="Leong S.A."/>
            <person name="Iwama H."/>
            <person name="Gojobori T."/>
            <person name="Itoh T."/>
            <person name="Niimura Y."/>
            <person name="Fujii Y."/>
            <person name="Habara T."/>
            <person name="Sakai H."/>
            <person name="Sato Y."/>
            <person name="Wilson G."/>
            <person name="Kumar K."/>
            <person name="McCouch S."/>
            <person name="Juretic N."/>
            <person name="Hoen D."/>
            <person name="Wright S."/>
            <person name="Bruskiewich R."/>
            <person name="Bureau T."/>
            <person name="Miyao A."/>
            <person name="Hirochika H."/>
            <person name="Nishikawa T."/>
            <person name="Kadowaki K."/>
            <person name="Sugiura M."/>
            <person name="Burr B."/>
            <person name="Sasaki T."/>
        </authorList>
    </citation>
    <scope>NUCLEOTIDE SEQUENCE [LARGE SCALE GENOMIC DNA]</scope>
    <source>
        <strain evidence="2">cv. Nipponbare</strain>
    </source>
</reference>
<accession>A0A0N7KKS1</accession>
<keyword evidence="2" id="KW-1185">Reference proteome</keyword>
<dbReference type="EMBL" id="AP014961">
    <property type="protein sequence ID" value="BAS94001.1"/>
    <property type="molecule type" value="Genomic_DNA"/>
</dbReference>
<protein>
    <submittedName>
        <fullName evidence="1">Os05g0411150 protein</fullName>
    </submittedName>
</protein>
<gene>
    <name evidence="1" type="ordered locus">Os05g0411150</name>
    <name evidence="1" type="ORF">OSNPB_050411150</name>
</gene>
<evidence type="ECO:0000313" key="1">
    <source>
        <dbReference type="EMBL" id="BAS94001.1"/>
    </source>
</evidence>
<dbReference type="InParanoid" id="A0A0N7KKS1"/>
<evidence type="ECO:0000313" key="2">
    <source>
        <dbReference type="Proteomes" id="UP000059680"/>
    </source>
</evidence>
<organism evidence="1 2">
    <name type="scientific">Oryza sativa subsp. japonica</name>
    <name type="common">Rice</name>
    <dbReference type="NCBI Taxonomy" id="39947"/>
    <lineage>
        <taxon>Eukaryota</taxon>
        <taxon>Viridiplantae</taxon>
        <taxon>Streptophyta</taxon>
        <taxon>Embryophyta</taxon>
        <taxon>Tracheophyta</taxon>
        <taxon>Spermatophyta</taxon>
        <taxon>Magnoliopsida</taxon>
        <taxon>Liliopsida</taxon>
        <taxon>Poales</taxon>
        <taxon>Poaceae</taxon>
        <taxon>BOP clade</taxon>
        <taxon>Oryzoideae</taxon>
        <taxon>Oryzeae</taxon>
        <taxon>Oryzinae</taxon>
        <taxon>Oryza</taxon>
        <taxon>Oryza sativa</taxon>
    </lineage>
</organism>
<dbReference type="Gramene" id="Os05t0411150-00">
    <property type="protein sequence ID" value="Os05t0411150-00"/>
    <property type="gene ID" value="Os05g0411150"/>
</dbReference>
<proteinExistence type="predicted"/>
<sequence>MVSQYSAAAVLRMPSGAWSYRNSMRPTSMNASAAPWMAYCGAIQSTLIGTVAPGSSRRPWLAAARRLLPSTAAATALLTALMARPTPVRWRCVIPAGCPVRRRSRGTSARS</sequence>
<reference evidence="1 2" key="3">
    <citation type="journal article" date="2013" name="Rice">
        <title>Improvement of the Oryza sativa Nipponbare reference genome using next generation sequence and optical map data.</title>
        <authorList>
            <person name="Kawahara Y."/>
            <person name="de la Bastide M."/>
            <person name="Hamilton J.P."/>
            <person name="Kanamori H."/>
            <person name="McCombie W.R."/>
            <person name="Ouyang S."/>
            <person name="Schwartz D.C."/>
            <person name="Tanaka T."/>
            <person name="Wu J."/>
            <person name="Zhou S."/>
            <person name="Childs K.L."/>
            <person name="Davidson R.M."/>
            <person name="Lin H."/>
            <person name="Quesada-Ocampo L."/>
            <person name="Vaillancourt B."/>
            <person name="Sakai H."/>
            <person name="Lee S.S."/>
            <person name="Kim J."/>
            <person name="Numa H."/>
            <person name="Itoh T."/>
            <person name="Buell C.R."/>
            <person name="Matsumoto T."/>
        </authorList>
    </citation>
    <scope>NUCLEOTIDE SEQUENCE [LARGE SCALE GENOMIC DNA]</scope>
    <source>
        <strain evidence="2">cv. Nipponbare</strain>
    </source>
</reference>
<name>A0A0N7KKS1_ORYSJ</name>
<dbReference type="AlphaFoldDB" id="A0A0N7KKS1"/>
<dbReference type="PaxDb" id="39947-A0A0N7KKS1"/>
<reference evidence="1 2" key="2">
    <citation type="journal article" date="2013" name="Plant Cell Physiol.">
        <title>Rice Annotation Project Database (RAP-DB): an integrative and interactive database for rice genomics.</title>
        <authorList>
            <person name="Sakai H."/>
            <person name="Lee S.S."/>
            <person name="Tanaka T."/>
            <person name="Numa H."/>
            <person name="Kim J."/>
            <person name="Kawahara Y."/>
            <person name="Wakimoto H."/>
            <person name="Yang C.C."/>
            <person name="Iwamoto M."/>
            <person name="Abe T."/>
            <person name="Yamada Y."/>
            <person name="Muto A."/>
            <person name="Inokuchi H."/>
            <person name="Ikemura T."/>
            <person name="Matsumoto T."/>
            <person name="Sasaki T."/>
            <person name="Itoh T."/>
        </authorList>
    </citation>
    <scope>NUCLEOTIDE SEQUENCE [LARGE SCALE GENOMIC DNA]</scope>
    <source>
        <strain evidence="2">cv. Nipponbare</strain>
    </source>
</reference>